<accession>A0ABD2JBM2</accession>
<feature type="transmembrane region" description="Helical" evidence="8">
    <location>
        <begin position="177"/>
        <end position="199"/>
    </location>
</feature>
<keyword evidence="3" id="KW-0813">Transport</keyword>
<dbReference type="InterPro" id="IPR002259">
    <property type="entry name" value="Eqnu_transpt"/>
</dbReference>
<feature type="transmembrane region" description="Helical" evidence="8">
    <location>
        <begin position="118"/>
        <end position="140"/>
    </location>
</feature>
<dbReference type="Pfam" id="PF01733">
    <property type="entry name" value="Nucleoside_tran"/>
    <property type="match status" value="1"/>
</dbReference>
<comment type="similarity">
    <text evidence="2">Belongs to the SLC29A/ENT transporter (TC 2.A.57) family.</text>
</comment>
<keyword evidence="5 8" id="KW-1133">Transmembrane helix</keyword>
<dbReference type="AlphaFoldDB" id="A0ABD2JBM2"/>
<evidence type="ECO:0000256" key="5">
    <source>
        <dbReference type="ARBA" id="ARBA00022989"/>
    </source>
</evidence>
<evidence type="ECO:0000256" key="3">
    <source>
        <dbReference type="ARBA" id="ARBA00022448"/>
    </source>
</evidence>
<feature type="transmembrane region" description="Helical" evidence="8">
    <location>
        <begin position="248"/>
        <end position="269"/>
    </location>
</feature>
<dbReference type="EMBL" id="JBICBT010001005">
    <property type="protein sequence ID" value="KAL3088001.1"/>
    <property type="molecule type" value="Genomic_DNA"/>
</dbReference>
<evidence type="ECO:0000313" key="10">
    <source>
        <dbReference type="Proteomes" id="UP001620626"/>
    </source>
</evidence>
<dbReference type="PANTHER" id="PTHR10332:SF80">
    <property type="entry name" value="EQUILIBRATIVE NUCLEOSIDE TRANSPORTER 2, ISOFORM A"/>
    <property type="match status" value="1"/>
</dbReference>
<organism evidence="9 10">
    <name type="scientific">Heterodera trifolii</name>
    <dbReference type="NCBI Taxonomy" id="157864"/>
    <lineage>
        <taxon>Eukaryota</taxon>
        <taxon>Metazoa</taxon>
        <taxon>Ecdysozoa</taxon>
        <taxon>Nematoda</taxon>
        <taxon>Chromadorea</taxon>
        <taxon>Rhabditida</taxon>
        <taxon>Tylenchina</taxon>
        <taxon>Tylenchomorpha</taxon>
        <taxon>Tylenchoidea</taxon>
        <taxon>Heteroderidae</taxon>
        <taxon>Heteroderinae</taxon>
        <taxon>Heterodera</taxon>
    </lineage>
</organism>
<dbReference type="Proteomes" id="UP001620626">
    <property type="component" value="Unassembled WGS sequence"/>
</dbReference>
<feature type="transmembrane region" description="Helical" evidence="8">
    <location>
        <begin position="431"/>
        <end position="454"/>
    </location>
</feature>
<sequence>MTTGSDRTQLQMQLHFNANNSSEASQSQNSSEQMQNCSTNERVAGEDSVPFIDRETFGDAENDRGRGPPPDRFRLVYLIVLLHGMGMLLPWNTFITIAGDYYLQFKFANVSNEDHYKVYFFNYLTVCAQIPNLLLSFLNLFVVIRGGFYRRIYFTLAVIFGICLVTIAMVYVPTDNWTFGFFLFTMLSVVLLNSASGVYQNSIWGLVADFPGEFAGAIILGNNLCGILMAVLYILIIVLVGANAALAATVYFGLALFTVVLCIFSFHFLQKLNFYNYYVQKAAKARANNGTNILHEEETGEAKVNRKVTHPPLKTYVAIFSEVRRQLLDVWLVFFVTLALFPTVLLKVSLISPFNDQKTSESLYKQLTIFLNFNVWAAVGCWLSGFSPRPSADYLSLPICLRLLFLPLFWFCDYQYDNLTPRRFVFIHNQWVFTVLITLMALSHGYCSSLAMVYAPKKVNESKSQVVGMMSGFFLVLGIASGILFTFVEPSLVYALEDFFGIFY</sequence>
<keyword evidence="10" id="KW-1185">Reference proteome</keyword>
<feature type="transmembrane region" description="Helical" evidence="8">
    <location>
        <begin position="152"/>
        <end position="171"/>
    </location>
</feature>
<dbReference type="SUPFAM" id="SSF103473">
    <property type="entry name" value="MFS general substrate transporter"/>
    <property type="match status" value="1"/>
</dbReference>
<comment type="subcellular location">
    <subcellularLocation>
        <location evidence="1">Membrane</location>
        <topology evidence="1">Multi-pass membrane protein</topology>
    </subcellularLocation>
</comment>
<dbReference type="PIRSF" id="PIRSF016379">
    <property type="entry name" value="ENT"/>
    <property type="match status" value="1"/>
</dbReference>
<evidence type="ECO:0008006" key="11">
    <source>
        <dbReference type="Google" id="ProtNLM"/>
    </source>
</evidence>
<feature type="transmembrane region" description="Helical" evidence="8">
    <location>
        <begin position="330"/>
        <end position="351"/>
    </location>
</feature>
<evidence type="ECO:0000256" key="4">
    <source>
        <dbReference type="ARBA" id="ARBA00022692"/>
    </source>
</evidence>
<evidence type="ECO:0000256" key="7">
    <source>
        <dbReference type="SAM" id="MobiDB-lite"/>
    </source>
</evidence>
<dbReference type="PRINTS" id="PR01130">
    <property type="entry name" value="DERENTRNSPRT"/>
</dbReference>
<proteinExistence type="inferred from homology"/>
<gene>
    <name evidence="9" type="ORF">niasHT_026422</name>
</gene>
<dbReference type="GO" id="GO:0022857">
    <property type="term" value="F:transmembrane transporter activity"/>
    <property type="evidence" value="ECO:0007669"/>
    <property type="project" value="UniProtKB-ARBA"/>
</dbReference>
<dbReference type="PANTHER" id="PTHR10332">
    <property type="entry name" value="EQUILIBRATIVE NUCLEOSIDE TRANSPORTER"/>
    <property type="match status" value="1"/>
</dbReference>
<feature type="compositionally biased region" description="Low complexity" evidence="7">
    <location>
        <begin position="19"/>
        <end position="36"/>
    </location>
</feature>
<dbReference type="GO" id="GO:0015858">
    <property type="term" value="P:nucleoside transport"/>
    <property type="evidence" value="ECO:0007669"/>
    <property type="project" value="UniProtKB-ARBA"/>
</dbReference>
<evidence type="ECO:0000313" key="9">
    <source>
        <dbReference type="EMBL" id="KAL3088001.1"/>
    </source>
</evidence>
<dbReference type="InterPro" id="IPR036259">
    <property type="entry name" value="MFS_trans_sf"/>
</dbReference>
<evidence type="ECO:0000256" key="6">
    <source>
        <dbReference type="ARBA" id="ARBA00023136"/>
    </source>
</evidence>
<feature type="transmembrane region" description="Helical" evidence="8">
    <location>
        <begin position="394"/>
        <end position="411"/>
    </location>
</feature>
<evidence type="ECO:0000256" key="2">
    <source>
        <dbReference type="ARBA" id="ARBA00007965"/>
    </source>
</evidence>
<keyword evidence="6 8" id="KW-0472">Membrane</keyword>
<name>A0ABD2JBM2_9BILA</name>
<feature type="region of interest" description="Disordered" evidence="7">
    <location>
        <begin position="19"/>
        <end position="42"/>
    </location>
</feature>
<protein>
    <recommendedName>
        <fullName evidence="11">Equilibrative nucleoside transporter 1</fullName>
    </recommendedName>
</protein>
<evidence type="ECO:0000256" key="8">
    <source>
        <dbReference type="SAM" id="Phobius"/>
    </source>
</evidence>
<evidence type="ECO:0000256" key="1">
    <source>
        <dbReference type="ARBA" id="ARBA00004141"/>
    </source>
</evidence>
<keyword evidence="4 8" id="KW-0812">Transmembrane</keyword>
<feature type="transmembrane region" description="Helical" evidence="8">
    <location>
        <begin position="75"/>
        <end position="98"/>
    </location>
</feature>
<feature type="transmembrane region" description="Helical" evidence="8">
    <location>
        <begin position="220"/>
        <end position="242"/>
    </location>
</feature>
<feature type="transmembrane region" description="Helical" evidence="8">
    <location>
        <begin position="466"/>
        <end position="488"/>
    </location>
</feature>
<dbReference type="GO" id="GO:0016020">
    <property type="term" value="C:membrane"/>
    <property type="evidence" value="ECO:0007669"/>
    <property type="project" value="UniProtKB-SubCell"/>
</dbReference>
<reference evidence="9 10" key="1">
    <citation type="submission" date="2024-10" db="EMBL/GenBank/DDBJ databases">
        <authorList>
            <person name="Kim D."/>
        </authorList>
    </citation>
    <scope>NUCLEOTIDE SEQUENCE [LARGE SCALE GENOMIC DNA]</scope>
    <source>
        <strain evidence="9">BH-2024</strain>
    </source>
</reference>
<comment type="caution">
    <text evidence="9">The sequence shown here is derived from an EMBL/GenBank/DDBJ whole genome shotgun (WGS) entry which is preliminary data.</text>
</comment>
<feature type="transmembrane region" description="Helical" evidence="8">
    <location>
        <begin position="363"/>
        <end position="382"/>
    </location>
</feature>